<evidence type="ECO:0000313" key="2">
    <source>
        <dbReference type="Proteomes" id="UP000308149"/>
    </source>
</evidence>
<proteinExistence type="predicted"/>
<organism evidence="1 2">
    <name type="scientific">Thermomonas aquatica</name>
    <dbReference type="NCBI Taxonomy" id="2202149"/>
    <lineage>
        <taxon>Bacteria</taxon>
        <taxon>Pseudomonadati</taxon>
        <taxon>Pseudomonadota</taxon>
        <taxon>Gammaproteobacteria</taxon>
        <taxon>Lysobacterales</taxon>
        <taxon>Lysobacteraceae</taxon>
        <taxon>Thermomonas</taxon>
    </lineage>
</organism>
<dbReference type="AlphaFoldDB" id="A0A5B7ZT66"/>
<dbReference type="OrthoDB" id="8905164at2"/>
<gene>
    <name evidence="1" type="ORF">FHQ07_06455</name>
</gene>
<reference evidence="1 2" key="1">
    <citation type="submission" date="2019-06" db="EMBL/GenBank/DDBJ databases">
        <title>Thermomonas aquatica sp. nov., isolated from an industrial wastewater treatment plant.</title>
        <authorList>
            <person name="Jeon J.H."/>
            <person name="Park D.-S."/>
        </authorList>
    </citation>
    <scope>NUCLEOTIDE SEQUENCE [LARGE SCALE GENOMIC DNA]</scope>
    <source>
        <strain evidence="1 2">SY21</strain>
    </source>
</reference>
<sequence length="493" mass="55350">MNEHDPARYPIDCLDPVTRDAVKEILSCTGVAEPLAAMSAQAADAISCQGLVAFRNPSTGLVCPANQFFLLVLEPSEWRSTIDDYFMREIYAHDARSMELHAVAQDNYKVELEAWKAAAKGFRGRHASVDPADEKYAQSKDRLEAHQRLEPKPPRLRQHLFQDATKVAILEALEGTGESIGFVTDEADVLYEAGLMRSEGFGNKLFDGDKPLKWRRKDQDLDCRDPKVTVSIMAHPVAFQDRRKKRGKLSRGTGHDARYLVAAPPPKKGTRNVRGLPDKMPALNRFSQRIRARLELREAQLLAGTTAVEVLEFSDEAKEVWFDKVEWLERQQLPGGFFADTAEFATKFMGLAGRVATRQHYARGVPGPILAETLERAARIVWFHACEFRRFFSEELKAEELRRKASNLKAFLHRHHWLGASQPTEVTKNEVLQGFHPKDVAEFNQLLDILVNEGAISVSKGKPTKITLLIPAFIQAVGPTHGIFYTGPIAPTF</sequence>
<accession>A0A5B7ZT66</accession>
<dbReference type="Pfam" id="PF13148">
    <property type="entry name" value="DUF3987"/>
    <property type="match status" value="1"/>
</dbReference>
<dbReference type="Proteomes" id="UP000308149">
    <property type="component" value="Chromosome"/>
</dbReference>
<name>A0A5B7ZT66_9GAMM</name>
<keyword evidence="2" id="KW-1185">Reference proteome</keyword>
<dbReference type="InterPro" id="IPR025048">
    <property type="entry name" value="DUF3987"/>
</dbReference>
<protein>
    <submittedName>
        <fullName evidence="1">DUF3987 domain-containing protein</fullName>
    </submittedName>
</protein>
<evidence type="ECO:0000313" key="1">
    <source>
        <dbReference type="EMBL" id="QDA56982.1"/>
    </source>
</evidence>
<dbReference type="KEGG" id="thes:FHQ07_06455"/>
<dbReference type="EMBL" id="CP040871">
    <property type="protein sequence ID" value="QDA56982.1"/>
    <property type="molecule type" value="Genomic_DNA"/>
</dbReference>